<dbReference type="AlphaFoldDB" id="A0A7D5HCX4"/>
<reference evidence="1 2" key="1">
    <citation type="submission" date="2020-06" db="EMBL/GenBank/DDBJ databases">
        <title>Pseudomonas eucalypticola sp. nov., an endophyte of Eucalyptus dunnii leaves with biocontrol ability of eucalyptus leaf blight.</title>
        <authorList>
            <person name="Liu Y."/>
            <person name="Song Z."/>
            <person name="Zeng H."/>
            <person name="Lu M."/>
            <person name="Wang X."/>
            <person name="Lian X."/>
            <person name="Zhang Q."/>
        </authorList>
    </citation>
    <scope>NUCLEOTIDE SEQUENCE [LARGE SCALE GENOMIC DNA]</scope>
    <source>
        <strain evidence="1 2">NP-1</strain>
    </source>
</reference>
<gene>
    <name evidence="1" type="ORF">HWQ56_11045</name>
</gene>
<name>A0A7D5HCX4_9PSED</name>
<evidence type="ECO:0000313" key="1">
    <source>
        <dbReference type="EMBL" id="QKZ04290.1"/>
    </source>
</evidence>
<keyword evidence="2" id="KW-1185">Reference proteome</keyword>
<dbReference type="EMBL" id="CP056030">
    <property type="protein sequence ID" value="QKZ04290.1"/>
    <property type="molecule type" value="Genomic_DNA"/>
</dbReference>
<protein>
    <submittedName>
        <fullName evidence="1">Type IV secretion protein Rhs</fullName>
    </submittedName>
</protein>
<dbReference type="KEGG" id="pez:HWQ56_11045"/>
<evidence type="ECO:0000313" key="2">
    <source>
        <dbReference type="Proteomes" id="UP000509568"/>
    </source>
</evidence>
<organism evidence="1 2">
    <name type="scientific">Pseudomonas eucalypticola</name>
    <dbReference type="NCBI Taxonomy" id="2599595"/>
    <lineage>
        <taxon>Bacteria</taxon>
        <taxon>Pseudomonadati</taxon>
        <taxon>Pseudomonadota</taxon>
        <taxon>Gammaproteobacteria</taxon>
        <taxon>Pseudomonadales</taxon>
        <taxon>Pseudomonadaceae</taxon>
        <taxon>Pseudomonas</taxon>
    </lineage>
</organism>
<sequence length="150" mass="16970">MTLDQEVRDAIGKLKGSHEIIESWEGVAALLSESFPWAGSKIDWDLTCCHDCIALKGGRVEWSQVAADFTFKKINEEQKTEGRYIYYVNDSALDFAVKFPVAQMVDFVRFVVEAVPQHHYFFDASAAWCLVVSSEGYIDFGCCKIPSKDR</sequence>
<proteinExistence type="predicted"/>
<accession>A0A7D5HCX4</accession>
<dbReference type="Proteomes" id="UP000509568">
    <property type="component" value="Chromosome"/>
</dbReference>
<dbReference type="RefSeq" id="WP_158157881.1">
    <property type="nucleotide sequence ID" value="NZ_CP056030.1"/>
</dbReference>